<name>A0ABT6Q2P0_9PROT</name>
<keyword evidence="2" id="KW-1185">Reference proteome</keyword>
<proteinExistence type="predicted"/>
<evidence type="ECO:0000313" key="2">
    <source>
        <dbReference type="Proteomes" id="UP001431634"/>
    </source>
</evidence>
<dbReference type="Proteomes" id="UP001431634">
    <property type="component" value="Unassembled WGS sequence"/>
</dbReference>
<accession>A0ABT6Q2P0</accession>
<dbReference type="RefSeq" id="WP_281448381.1">
    <property type="nucleotide sequence ID" value="NZ_JASBAO010000001.1"/>
</dbReference>
<dbReference type="EMBL" id="JASBAO010000001">
    <property type="protein sequence ID" value="MDI2091285.1"/>
    <property type="molecule type" value="Genomic_DNA"/>
</dbReference>
<organism evidence="1 2">
    <name type="scientific">Commensalibacter oyaizuii</name>
    <dbReference type="NCBI Taxonomy" id="3043873"/>
    <lineage>
        <taxon>Bacteria</taxon>
        <taxon>Pseudomonadati</taxon>
        <taxon>Pseudomonadota</taxon>
        <taxon>Alphaproteobacteria</taxon>
        <taxon>Acetobacterales</taxon>
        <taxon>Acetobacteraceae</taxon>
    </lineage>
</organism>
<comment type="caution">
    <text evidence="1">The sequence shown here is derived from an EMBL/GenBank/DDBJ whole genome shotgun (WGS) entry which is preliminary data.</text>
</comment>
<protein>
    <submittedName>
        <fullName evidence="1">Uncharacterized protein</fullName>
    </submittedName>
</protein>
<evidence type="ECO:0000313" key="1">
    <source>
        <dbReference type="EMBL" id="MDI2091285.1"/>
    </source>
</evidence>
<sequence length="78" mass="7824">MSGLYAGKGGLDVNISDTTTLTGGAIISNADADTNQITIGRLIGNSLDNHSVWSGLNVSGGTADQPRSGCGNSIRCQG</sequence>
<gene>
    <name evidence="1" type="ORF">QJV27_07865</name>
</gene>
<reference evidence="1" key="1">
    <citation type="submission" date="2023-05" db="EMBL/GenBank/DDBJ databases">
        <title>Whole genome sequence of Commensalibacter sp.</title>
        <authorList>
            <person name="Charoenyingcharoen P."/>
            <person name="Yukphan P."/>
        </authorList>
    </citation>
    <scope>NUCLEOTIDE SEQUENCE</scope>
    <source>
        <strain evidence="1">TBRC 16381</strain>
    </source>
</reference>